<evidence type="ECO:0000313" key="1">
    <source>
        <dbReference type="EMBL" id="SDF04353.1"/>
    </source>
</evidence>
<sequence>MYIKEKDLNIYSVLTGVEIMKKRKEAFTLHFQCVEDHSLSVEIVKNLVRVETNKVFAKHGVVCHNLEEILDKYIT</sequence>
<gene>
    <name evidence="1" type="ORF">SAMN04488542_10549</name>
</gene>
<evidence type="ECO:0000313" key="2">
    <source>
        <dbReference type="Proteomes" id="UP000198972"/>
    </source>
</evidence>
<dbReference type="Proteomes" id="UP000198972">
    <property type="component" value="Unassembled WGS sequence"/>
</dbReference>
<organism evidence="1 2">
    <name type="scientific">Fontibacillus panacisegetis</name>
    <dbReference type="NCBI Taxonomy" id="670482"/>
    <lineage>
        <taxon>Bacteria</taxon>
        <taxon>Bacillati</taxon>
        <taxon>Bacillota</taxon>
        <taxon>Bacilli</taxon>
        <taxon>Bacillales</taxon>
        <taxon>Paenibacillaceae</taxon>
        <taxon>Fontibacillus</taxon>
    </lineage>
</organism>
<name>A0A1G7HVJ1_9BACL</name>
<reference evidence="1 2" key="1">
    <citation type="submission" date="2016-10" db="EMBL/GenBank/DDBJ databases">
        <authorList>
            <person name="de Groot N.N."/>
        </authorList>
    </citation>
    <scope>NUCLEOTIDE SEQUENCE [LARGE SCALE GENOMIC DNA]</scope>
    <source>
        <strain evidence="1 2">DSM 28129</strain>
    </source>
</reference>
<protein>
    <submittedName>
        <fullName evidence="1">Uncharacterized protein</fullName>
    </submittedName>
</protein>
<dbReference type="AlphaFoldDB" id="A0A1G7HVJ1"/>
<keyword evidence="2" id="KW-1185">Reference proteome</keyword>
<accession>A0A1G7HVJ1</accession>
<dbReference type="EMBL" id="FNBG01000005">
    <property type="protein sequence ID" value="SDF04353.1"/>
    <property type="molecule type" value="Genomic_DNA"/>
</dbReference>
<proteinExistence type="predicted"/>